<evidence type="ECO:0000313" key="11">
    <source>
        <dbReference type="EMBL" id="ACV09679.1"/>
    </source>
</evidence>
<keyword evidence="11" id="KW-0966">Cell projection</keyword>
<evidence type="ECO:0000259" key="10">
    <source>
        <dbReference type="Pfam" id="PF22638"/>
    </source>
</evidence>
<dbReference type="PRINTS" id="PR01005">
    <property type="entry name" value="FLGHOOKAP1"/>
</dbReference>
<dbReference type="Pfam" id="PF00460">
    <property type="entry name" value="Flg_bb_rod"/>
    <property type="match status" value="1"/>
</dbReference>
<dbReference type="GO" id="GO:0005576">
    <property type="term" value="C:extracellular region"/>
    <property type="evidence" value="ECO:0007669"/>
    <property type="project" value="UniProtKB-SubCell"/>
</dbReference>
<protein>
    <recommendedName>
        <fullName evidence="4 7">Flagellar hook-associated protein 1</fullName>
        <shortName evidence="7">HAP1</shortName>
    </recommendedName>
</protein>
<dbReference type="InterPro" id="IPR001444">
    <property type="entry name" value="Flag_bb_rod_N"/>
</dbReference>
<dbReference type="NCBIfam" id="TIGR02492">
    <property type="entry name" value="flgK_ends"/>
    <property type="match status" value="1"/>
</dbReference>
<dbReference type="SUPFAM" id="SSF64518">
    <property type="entry name" value="Phase 1 flagellin"/>
    <property type="match status" value="1"/>
</dbReference>
<reference evidence="11 12" key="1">
    <citation type="journal article" date="2009" name="Stand. Genomic Sci.">
        <title>Complete genome sequence of Jonesia denitrificans type strain (Prevot 55134).</title>
        <authorList>
            <person name="Pukall R."/>
            <person name="Gehrich-Schroter G."/>
            <person name="Lapidus A."/>
            <person name="Nolan M."/>
            <person name="Glavina Del Rio T."/>
            <person name="Lucas S."/>
            <person name="Chen F."/>
            <person name="Tice H."/>
            <person name="Pitluck S."/>
            <person name="Cheng J.F."/>
            <person name="Copeland A."/>
            <person name="Saunders E."/>
            <person name="Brettin T."/>
            <person name="Detter J.C."/>
            <person name="Bruce D."/>
            <person name="Goodwin L."/>
            <person name="Pati A."/>
            <person name="Ivanova N."/>
            <person name="Mavromatis K."/>
            <person name="Ovchinnikova G."/>
            <person name="Chen A."/>
            <person name="Palaniappan K."/>
            <person name="Land M."/>
            <person name="Hauser L."/>
            <person name="Chang Y.J."/>
            <person name="Jeffries C.D."/>
            <person name="Chain P."/>
            <person name="Goker M."/>
            <person name="Bristow J."/>
            <person name="Eisen J.A."/>
            <person name="Markowitz V."/>
            <person name="Hugenholtz P."/>
            <person name="Kyrpides N.C."/>
            <person name="Klenk H.P."/>
            <person name="Han C."/>
        </authorList>
    </citation>
    <scope>NUCLEOTIDE SEQUENCE [LARGE SCALE GENOMIC DNA]</scope>
    <source>
        <strain evidence="12">ATCC 14870 / DSM 20603 / BCRC 15368 / CIP 55.134 / JCM 11481 / NBRC 15587 / NCTC 10816 / Prevot 55134</strain>
    </source>
</reference>
<evidence type="ECO:0000313" key="12">
    <source>
        <dbReference type="Proteomes" id="UP000000628"/>
    </source>
</evidence>
<evidence type="ECO:0000256" key="6">
    <source>
        <dbReference type="ARBA" id="ARBA00023143"/>
    </source>
</evidence>
<sequence>MSTFSGLSTALSSLNAQRAAMEITGQNIANVNTPGYTRQRADMTPVSAGQTASLFSQGAKIGNGVRITDISRLGDIFLDARVRTTTSSASYLTARAEVYERLESTINEPSDDGISAQLNKLWTSFQDLSNNPQTLATKQVVLENAKQVQQGIASGYSAVSTQWNQVRAEVEAHVTEVNTTATAVAELNGQIRQTLVSGGNPNELIDQRGQLLNSLSALTGSTVRFQDDGTADVYVGGNPLVQANASRTLTVAGATAITGATDAASAVKVVWDRPGNPAVSFDGGQIAGKLSALAPATDGGILTTAANHYNTIAESLADKVNALHNAPPLFDLGAGPYAATLSVAITNPADIQAGAVGAGDFDGSVADALSQLGIATDGPDALWQTAAIATGVAAKATADSATVAYAAQSTAEGLHIAATSVDTDEETVNLLSYQRAYQAAARVMTTVDEMLDQLINRTGVVGR</sequence>
<dbReference type="PANTHER" id="PTHR30033">
    <property type="entry name" value="FLAGELLAR HOOK-ASSOCIATED PROTEIN 1"/>
    <property type="match status" value="1"/>
</dbReference>
<keyword evidence="6 7" id="KW-0975">Bacterial flagellum</keyword>
<feature type="domain" description="Flagellar hook-associated protein FlgK helical" evidence="10">
    <location>
        <begin position="100"/>
        <end position="325"/>
    </location>
</feature>
<keyword evidence="12" id="KW-1185">Reference proteome</keyword>
<dbReference type="eggNOG" id="COG1256">
    <property type="taxonomic scope" value="Bacteria"/>
</dbReference>
<dbReference type="Pfam" id="PF22638">
    <property type="entry name" value="FlgK_D1"/>
    <property type="match status" value="1"/>
</dbReference>
<dbReference type="InterPro" id="IPR053927">
    <property type="entry name" value="FlgK_helical"/>
</dbReference>
<evidence type="ECO:0000256" key="4">
    <source>
        <dbReference type="ARBA" id="ARBA00016244"/>
    </source>
</evidence>
<evidence type="ECO:0000256" key="1">
    <source>
        <dbReference type="ARBA" id="ARBA00004365"/>
    </source>
</evidence>
<feature type="domain" description="Flagellar basal body rod protein N-terminal" evidence="8">
    <location>
        <begin position="7"/>
        <end position="37"/>
    </location>
</feature>
<accession>C7R0L5</accession>
<dbReference type="Pfam" id="PF06429">
    <property type="entry name" value="Flg_bbr_C"/>
    <property type="match status" value="1"/>
</dbReference>
<comment type="similarity">
    <text evidence="3 7">Belongs to the flagella basal body rod proteins family.</text>
</comment>
<dbReference type="STRING" id="471856.Jden_2041"/>
<evidence type="ECO:0000256" key="3">
    <source>
        <dbReference type="ARBA" id="ARBA00009677"/>
    </source>
</evidence>
<organism evidence="11 12">
    <name type="scientific">Jonesia denitrificans (strain ATCC 14870 / DSM 20603 / BCRC 15368 / CIP 55.134 / JCM 11481 / NBRC 15587 / NCTC 10816 / Prevot 55134)</name>
    <name type="common">Listeria denitrificans</name>
    <dbReference type="NCBI Taxonomy" id="471856"/>
    <lineage>
        <taxon>Bacteria</taxon>
        <taxon>Bacillati</taxon>
        <taxon>Actinomycetota</taxon>
        <taxon>Actinomycetes</taxon>
        <taxon>Micrococcales</taxon>
        <taxon>Jonesiaceae</taxon>
        <taxon>Jonesia</taxon>
    </lineage>
</organism>
<comment type="subcellular location">
    <subcellularLocation>
        <location evidence="1 7">Bacterial flagellum</location>
    </subcellularLocation>
    <subcellularLocation>
        <location evidence="2 7">Secreted</location>
    </subcellularLocation>
</comment>
<dbReference type="HOGENOM" id="CLU_012762_1_0_11"/>
<evidence type="ECO:0000259" key="8">
    <source>
        <dbReference type="Pfam" id="PF00460"/>
    </source>
</evidence>
<dbReference type="InterPro" id="IPR002371">
    <property type="entry name" value="FlgK"/>
</dbReference>
<dbReference type="GO" id="GO:0005198">
    <property type="term" value="F:structural molecule activity"/>
    <property type="evidence" value="ECO:0007669"/>
    <property type="project" value="UniProtKB-UniRule"/>
</dbReference>
<feature type="domain" description="Flagellar basal-body/hook protein C-terminal" evidence="9">
    <location>
        <begin position="421"/>
        <end position="456"/>
    </location>
</feature>
<name>C7R0L5_JONDD</name>
<dbReference type="eggNOG" id="COG4786">
    <property type="taxonomic scope" value="Bacteria"/>
</dbReference>
<dbReference type="InterPro" id="IPR010930">
    <property type="entry name" value="Flg_bb/hook_C_dom"/>
</dbReference>
<dbReference type="OrthoDB" id="9802553at2"/>
<keyword evidence="11" id="KW-0969">Cilium</keyword>
<dbReference type="AlphaFoldDB" id="C7R0L5"/>
<keyword evidence="5 7" id="KW-0964">Secreted</keyword>
<evidence type="ECO:0000256" key="2">
    <source>
        <dbReference type="ARBA" id="ARBA00004613"/>
    </source>
</evidence>
<evidence type="ECO:0000256" key="5">
    <source>
        <dbReference type="ARBA" id="ARBA00022525"/>
    </source>
</evidence>
<keyword evidence="11" id="KW-0282">Flagellum</keyword>
<dbReference type="Proteomes" id="UP000000628">
    <property type="component" value="Chromosome"/>
</dbReference>
<evidence type="ECO:0000259" key="9">
    <source>
        <dbReference type="Pfam" id="PF06429"/>
    </source>
</evidence>
<dbReference type="GO" id="GO:0009424">
    <property type="term" value="C:bacterial-type flagellum hook"/>
    <property type="evidence" value="ECO:0007669"/>
    <property type="project" value="UniProtKB-UniRule"/>
</dbReference>
<dbReference type="GO" id="GO:0044780">
    <property type="term" value="P:bacterial-type flagellum assembly"/>
    <property type="evidence" value="ECO:0007669"/>
    <property type="project" value="InterPro"/>
</dbReference>
<gene>
    <name evidence="7" type="primary">flgK</name>
    <name evidence="11" type="ordered locus">Jden_2041</name>
</gene>
<dbReference type="EMBL" id="CP001706">
    <property type="protein sequence ID" value="ACV09679.1"/>
    <property type="molecule type" value="Genomic_DNA"/>
</dbReference>
<dbReference type="PANTHER" id="PTHR30033:SF1">
    <property type="entry name" value="FLAGELLAR HOOK-ASSOCIATED PROTEIN 1"/>
    <property type="match status" value="1"/>
</dbReference>
<dbReference type="RefSeq" id="WP_015772307.1">
    <property type="nucleotide sequence ID" value="NC_013174.1"/>
</dbReference>
<dbReference type="KEGG" id="jde:Jden_2041"/>
<proteinExistence type="inferred from homology"/>
<evidence type="ECO:0000256" key="7">
    <source>
        <dbReference type="RuleBase" id="RU362065"/>
    </source>
</evidence>